<proteinExistence type="predicted"/>
<dbReference type="GO" id="GO:0046872">
    <property type="term" value="F:metal ion binding"/>
    <property type="evidence" value="ECO:0007669"/>
    <property type="project" value="UniProtKB-KW"/>
</dbReference>
<keyword evidence="1" id="KW-0479">Metal-binding</keyword>
<dbReference type="GO" id="GO:0004462">
    <property type="term" value="F:lactoylglutathione lyase activity"/>
    <property type="evidence" value="ECO:0007669"/>
    <property type="project" value="InterPro"/>
</dbReference>
<evidence type="ECO:0000313" key="3">
    <source>
        <dbReference type="EMBL" id="TDM12144.1"/>
    </source>
</evidence>
<dbReference type="InterPro" id="IPR037523">
    <property type="entry name" value="VOC_core"/>
</dbReference>
<evidence type="ECO:0000259" key="2">
    <source>
        <dbReference type="PROSITE" id="PS51819"/>
    </source>
</evidence>
<dbReference type="EMBL" id="SCWB01000006">
    <property type="protein sequence ID" value="TDM12144.1"/>
    <property type="molecule type" value="Genomic_DNA"/>
</dbReference>
<dbReference type="InterPro" id="IPR004360">
    <property type="entry name" value="Glyas_Fos-R_dOase_dom"/>
</dbReference>
<dbReference type="PANTHER" id="PTHR43279">
    <property type="entry name" value="CATECHOL-2,3-DIOXYGENASE"/>
    <property type="match status" value="1"/>
</dbReference>
<dbReference type="PANTHER" id="PTHR43279:SF1">
    <property type="entry name" value="CATECHOL-2,3-DIOXYGENASE"/>
    <property type="match status" value="1"/>
</dbReference>
<feature type="domain" description="VOC" evidence="2">
    <location>
        <begin position="11"/>
        <end position="125"/>
    </location>
</feature>
<dbReference type="AlphaFoldDB" id="A0A4R6BVC9"/>
<dbReference type="Proteomes" id="UP000294802">
    <property type="component" value="Unassembled WGS sequence"/>
</dbReference>
<dbReference type="PROSITE" id="PS51819">
    <property type="entry name" value="VOC"/>
    <property type="match status" value="2"/>
</dbReference>
<dbReference type="Gene3D" id="3.10.180.10">
    <property type="entry name" value="2,3-Dihydroxybiphenyl 1,2-Dioxygenase, domain 1"/>
    <property type="match status" value="2"/>
</dbReference>
<feature type="domain" description="VOC" evidence="2">
    <location>
        <begin position="168"/>
        <end position="283"/>
    </location>
</feature>
<dbReference type="RefSeq" id="WP_133443567.1">
    <property type="nucleotide sequence ID" value="NZ_SCWB01000006.1"/>
</dbReference>
<protein>
    <submittedName>
        <fullName evidence="3">VOC family protein</fullName>
    </submittedName>
</protein>
<dbReference type="OrthoDB" id="9792626at2"/>
<evidence type="ECO:0000313" key="4">
    <source>
        <dbReference type="Proteomes" id="UP000294802"/>
    </source>
</evidence>
<gene>
    <name evidence="3" type="ORF">ERX29_04835</name>
</gene>
<organism evidence="3 4">
    <name type="scientific">Macrococcus lamae</name>
    <dbReference type="NCBI Taxonomy" id="198484"/>
    <lineage>
        <taxon>Bacteria</taxon>
        <taxon>Bacillati</taxon>
        <taxon>Bacillota</taxon>
        <taxon>Bacilli</taxon>
        <taxon>Bacillales</taxon>
        <taxon>Staphylococcaceae</taxon>
        <taxon>Macrococcus</taxon>
    </lineage>
</organism>
<dbReference type="SUPFAM" id="SSF54593">
    <property type="entry name" value="Glyoxalase/Bleomycin resistance protein/Dihydroxybiphenyl dioxygenase"/>
    <property type="match status" value="2"/>
</dbReference>
<name>A0A4R6BVC9_9STAP</name>
<dbReference type="InterPro" id="IPR018146">
    <property type="entry name" value="Glyoxalase_1_CS"/>
</dbReference>
<accession>A0A4R6BVC9</accession>
<keyword evidence="4" id="KW-1185">Reference proteome</keyword>
<dbReference type="InterPro" id="IPR029068">
    <property type="entry name" value="Glyas_Bleomycin-R_OHBP_Dase"/>
</dbReference>
<dbReference type="Pfam" id="PF00903">
    <property type="entry name" value="Glyoxalase"/>
    <property type="match status" value="2"/>
</dbReference>
<dbReference type="PROSITE" id="PS00934">
    <property type="entry name" value="GLYOXALASE_I_1"/>
    <property type="match status" value="1"/>
</dbReference>
<comment type="caution">
    <text evidence="3">The sequence shown here is derived from an EMBL/GenBank/DDBJ whole genome shotgun (WGS) entry which is preliminary data.</text>
</comment>
<sequence>METKYFSNTTHMGAVHLNVNFLDNSIRFYSDIIGLNVLERNAEYTVLGIGERPLLYLYETKTERKDRQAGLYHMAFLVPSRTELGNVFQHLINTQYPLSGASDHYVSEALYLQDPEGNGIEIYRDVPSEEWTYEATGYINMATVEMDFQGVLDSKDGRPFEGLHPDTVMGHVHLSVKELPQTIKFYEDVFGLDIMTLYGAQAAFMSAGGYHHHLGLNTWGGAATSAELTDPGLRKHEINFPNIEDFEHFKKKLTELGLTTERDGNSEIVRDPNGIGIRVMYKK</sequence>
<reference evidence="3 4" key="1">
    <citation type="submission" date="2019-01" db="EMBL/GenBank/DDBJ databases">
        <title>Draft genome sequences of the type strains of six Macrococcus species.</title>
        <authorList>
            <person name="Mazhar S."/>
            <person name="Altermann E."/>
            <person name="Hill C."/>
            <person name="Mcauliffe O."/>
        </authorList>
    </citation>
    <scope>NUCLEOTIDE SEQUENCE [LARGE SCALE GENOMIC DNA]</scope>
    <source>
        <strain evidence="3 4">CCM4815</strain>
    </source>
</reference>
<evidence type="ECO:0000256" key="1">
    <source>
        <dbReference type="ARBA" id="ARBA00022723"/>
    </source>
</evidence>